<feature type="region of interest" description="Disordered" evidence="1">
    <location>
        <begin position="36"/>
        <end position="65"/>
    </location>
</feature>
<feature type="domain" description="Smr" evidence="2">
    <location>
        <begin position="105"/>
        <end position="188"/>
    </location>
</feature>
<evidence type="ECO:0000313" key="4">
    <source>
        <dbReference type="Proteomes" id="UP000011729"/>
    </source>
</evidence>
<dbReference type="Pfam" id="PF01713">
    <property type="entry name" value="Smr"/>
    <property type="match status" value="1"/>
</dbReference>
<dbReference type="PANTHER" id="PTHR35562">
    <property type="entry name" value="DNA ENDONUCLEASE SMRA-RELATED"/>
    <property type="match status" value="1"/>
</dbReference>
<dbReference type="SUPFAM" id="SSF160443">
    <property type="entry name" value="SMR domain-like"/>
    <property type="match status" value="1"/>
</dbReference>
<sequence length="191" mass="22206">MFGDKWEKKQSPLVLGDRLLWEMVCRTTLPLRGKLRSSVREDTESSKNEKLKRTKVHSFSQKHQQKPMMVKEENRVLAQTDKIYSFDHTAHRKLAKGRYPIEARLDLHGLIQEKAYFSLKKFLQSSQQRGLRYVLVITGKGRSHGSDGVLCRLVPHWLSTPIFRCYVYAFEQAAQRHGGNGALYIQLQHLI</sequence>
<proteinExistence type="predicted"/>
<dbReference type="STRING" id="1094489.BAnh1_01080"/>
<dbReference type="KEGG" id="baus:BAnh1_01080"/>
<dbReference type="AlphaFoldDB" id="M1PBJ8"/>
<dbReference type="RefSeq" id="WP_015397510.1">
    <property type="nucleotide sequence ID" value="NC_020300.1"/>
</dbReference>
<organism evidence="3 4">
    <name type="scientific">Bartonella australis (strain Aust/NH1)</name>
    <dbReference type="NCBI Taxonomy" id="1094489"/>
    <lineage>
        <taxon>Bacteria</taxon>
        <taxon>Pseudomonadati</taxon>
        <taxon>Pseudomonadota</taxon>
        <taxon>Alphaproteobacteria</taxon>
        <taxon>Hyphomicrobiales</taxon>
        <taxon>Bartonellaceae</taxon>
        <taxon>Bartonella</taxon>
    </lineage>
</organism>
<dbReference type="InterPro" id="IPR002625">
    <property type="entry name" value="Smr_dom"/>
</dbReference>
<evidence type="ECO:0000313" key="3">
    <source>
        <dbReference type="EMBL" id="AGF74001.1"/>
    </source>
</evidence>
<dbReference type="InterPro" id="IPR036063">
    <property type="entry name" value="Smr_dom_sf"/>
</dbReference>
<dbReference type="Gene3D" id="3.30.1370.110">
    <property type="match status" value="1"/>
</dbReference>
<dbReference type="PROSITE" id="PS50828">
    <property type="entry name" value="SMR"/>
    <property type="match status" value="1"/>
</dbReference>
<protein>
    <submittedName>
        <fullName evidence="3">Smr family protein</fullName>
    </submittedName>
</protein>
<evidence type="ECO:0000256" key="1">
    <source>
        <dbReference type="SAM" id="MobiDB-lite"/>
    </source>
</evidence>
<dbReference type="eggNOG" id="COG2840">
    <property type="taxonomic scope" value="Bacteria"/>
</dbReference>
<reference evidence="3 4" key="1">
    <citation type="journal article" date="2013" name="PLoS Genet.">
        <title>A gene transfer agent and a dynamic repertoire of secretion systems hold the keys to the explosive radiation of the emerging pathogen Bartonella.</title>
        <authorList>
            <person name="Guy L."/>
            <person name="Nystedt B."/>
            <person name="Toft C."/>
            <person name="Zaremba-Niedzwiedzka K."/>
            <person name="Berglund E.C."/>
            <person name="Granberg F."/>
            <person name="Naslund K."/>
            <person name="Eriksson A.S."/>
            <person name="Andersson S.G."/>
        </authorList>
    </citation>
    <scope>NUCLEOTIDE SEQUENCE [LARGE SCALE GENOMIC DNA]</scope>
    <source>
        <strain evidence="3 4">Aust/NH1</strain>
    </source>
</reference>
<dbReference type="HOGENOM" id="CLU_055978_2_0_5"/>
<dbReference type="OrthoDB" id="7165597at2"/>
<dbReference type="SMART" id="SM00463">
    <property type="entry name" value="SMR"/>
    <property type="match status" value="1"/>
</dbReference>
<dbReference type="Proteomes" id="UP000011729">
    <property type="component" value="Chromosome"/>
</dbReference>
<dbReference type="EMBL" id="CP003123">
    <property type="protein sequence ID" value="AGF74001.1"/>
    <property type="molecule type" value="Genomic_DNA"/>
</dbReference>
<gene>
    <name evidence="3" type="ordered locus">BAnh1_01080</name>
</gene>
<accession>M1PBJ8</accession>
<feature type="compositionally biased region" description="Basic and acidic residues" evidence="1">
    <location>
        <begin position="38"/>
        <end position="51"/>
    </location>
</feature>
<name>M1PBJ8_BARAA</name>
<evidence type="ECO:0000259" key="2">
    <source>
        <dbReference type="PROSITE" id="PS50828"/>
    </source>
</evidence>
<dbReference type="PANTHER" id="PTHR35562:SF2">
    <property type="entry name" value="DNA ENDONUCLEASE SMRA-RELATED"/>
    <property type="match status" value="1"/>
</dbReference>
<dbReference type="PATRIC" id="fig|1094489.3.peg.131"/>
<keyword evidence="4" id="KW-1185">Reference proteome</keyword>